<dbReference type="EMBL" id="LWBS01000450">
    <property type="protein sequence ID" value="OAP88797.1"/>
    <property type="molecule type" value="Genomic_DNA"/>
</dbReference>
<keyword evidence="1" id="KW-1133">Transmembrane helix</keyword>
<keyword evidence="1" id="KW-0812">Transmembrane</keyword>
<dbReference type="AlphaFoldDB" id="A0A179BAQ2"/>
<dbReference type="eggNOG" id="ENOG5033EUQ">
    <property type="taxonomic scope" value="Bacteria"/>
</dbReference>
<protein>
    <submittedName>
        <fullName evidence="2">Uncharacterized protein</fullName>
    </submittedName>
</protein>
<accession>A0A179BAQ2</accession>
<dbReference type="eggNOG" id="ENOG50338HM">
    <property type="taxonomic scope" value="Bacteria"/>
</dbReference>
<feature type="transmembrane region" description="Helical" evidence="1">
    <location>
        <begin position="46"/>
        <end position="65"/>
    </location>
</feature>
<comment type="caution">
    <text evidence="2">The sequence shown here is derived from an EMBL/GenBank/DDBJ whole genome shotgun (WGS) entry which is preliminary data.</text>
</comment>
<proteinExistence type="predicted"/>
<evidence type="ECO:0000313" key="2">
    <source>
        <dbReference type="EMBL" id="OAP88797.1"/>
    </source>
</evidence>
<feature type="transmembrane region" description="Helical" evidence="1">
    <location>
        <begin position="22"/>
        <end position="40"/>
    </location>
</feature>
<name>A0A179BAQ2_RHILE</name>
<evidence type="ECO:0000256" key="1">
    <source>
        <dbReference type="SAM" id="Phobius"/>
    </source>
</evidence>
<dbReference type="RefSeq" id="WP_064250907.1">
    <property type="nucleotide sequence ID" value="NZ_JAAXDD010000002.1"/>
</dbReference>
<sequence>MSHLIETSTPARPKRPFFLRRGPMETIATVLIGLGFLMLFQPFLLVLYTYSLVTLLIGTVMFIIVSKFPE</sequence>
<gene>
    <name evidence="2" type="ORF">A4U53_08525</name>
</gene>
<reference evidence="2" key="1">
    <citation type="submission" date="2016-04" db="EMBL/GenBank/DDBJ databases">
        <title>Fast-growing isolate from the root nodules of Vavilovia formosa.</title>
        <authorList>
            <person name="Kimeklis A."/>
            <person name="Safronova V."/>
            <person name="Belimov A."/>
            <person name="Andronov E."/>
        </authorList>
    </citation>
    <scope>NUCLEOTIDE SEQUENCE [LARGE SCALE GENOMIC DNA]</scope>
    <source>
        <strain evidence="2">Vaf-46</strain>
    </source>
</reference>
<organism evidence="2">
    <name type="scientific">Rhizobium leguminosarum</name>
    <dbReference type="NCBI Taxonomy" id="384"/>
    <lineage>
        <taxon>Bacteria</taxon>
        <taxon>Pseudomonadati</taxon>
        <taxon>Pseudomonadota</taxon>
        <taxon>Alphaproteobacteria</taxon>
        <taxon>Hyphomicrobiales</taxon>
        <taxon>Rhizobiaceae</taxon>
        <taxon>Rhizobium/Agrobacterium group</taxon>
        <taxon>Rhizobium</taxon>
    </lineage>
</organism>
<keyword evidence="1" id="KW-0472">Membrane</keyword>